<feature type="region of interest" description="Disordered" evidence="1">
    <location>
        <begin position="1"/>
        <end position="63"/>
    </location>
</feature>
<dbReference type="Proteomes" id="UP001299970">
    <property type="component" value="Unassembled WGS sequence"/>
</dbReference>
<feature type="region of interest" description="Disordered" evidence="1">
    <location>
        <begin position="84"/>
        <end position="119"/>
    </location>
</feature>
<evidence type="ECO:0000313" key="2">
    <source>
        <dbReference type="EMBL" id="MCH6166558.1"/>
    </source>
</evidence>
<evidence type="ECO:0000313" key="3">
    <source>
        <dbReference type="Proteomes" id="UP001299970"/>
    </source>
</evidence>
<proteinExistence type="predicted"/>
<reference evidence="2 3" key="1">
    <citation type="submission" date="2022-03" db="EMBL/GenBank/DDBJ databases">
        <title>Pseudonocardia alaer sp. nov., a novel actinomycete isolated from reed forest soil.</title>
        <authorList>
            <person name="Wang L."/>
        </authorList>
    </citation>
    <scope>NUCLEOTIDE SEQUENCE [LARGE SCALE GENOMIC DNA]</scope>
    <source>
        <strain evidence="2 3">Y-16303</strain>
    </source>
</reference>
<name>A0ABS9TDU3_9PSEU</name>
<evidence type="ECO:0000256" key="1">
    <source>
        <dbReference type="SAM" id="MobiDB-lite"/>
    </source>
</evidence>
<organism evidence="2 3">
    <name type="scientific">Pseudonocardia alaniniphila</name>
    <dbReference type="NCBI Taxonomy" id="75291"/>
    <lineage>
        <taxon>Bacteria</taxon>
        <taxon>Bacillati</taxon>
        <taxon>Actinomycetota</taxon>
        <taxon>Actinomycetes</taxon>
        <taxon>Pseudonocardiales</taxon>
        <taxon>Pseudonocardiaceae</taxon>
        <taxon>Pseudonocardia</taxon>
    </lineage>
</organism>
<sequence length="119" mass="13112">MSPATRYSTTDDDWSPATGRHAFDEDAELTPIFHALTRGGWRARQHEPAAPTPPPRVPDPVEAFRRDPLTAPIPVVKDVAPAIPASRVGPGAHSVPAARHELTDEGRHHRRRKAISSHW</sequence>
<feature type="compositionally biased region" description="Basic and acidic residues" evidence="1">
    <location>
        <begin position="98"/>
        <end position="107"/>
    </location>
</feature>
<dbReference type="EMBL" id="JAKXMK010000010">
    <property type="protein sequence ID" value="MCH6166558.1"/>
    <property type="molecule type" value="Genomic_DNA"/>
</dbReference>
<feature type="compositionally biased region" description="Basic residues" evidence="1">
    <location>
        <begin position="108"/>
        <end position="119"/>
    </location>
</feature>
<comment type="caution">
    <text evidence="2">The sequence shown here is derived from an EMBL/GenBank/DDBJ whole genome shotgun (WGS) entry which is preliminary data.</text>
</comment>
<gene>
    <name evidence="2" type="ORF">MMF94_12780</name>
</gene>
<keyword evidence="3" id="KW-1185">Reference proteome</keyword>
<protein>
    <submittedName>
        <fullName evidence="2">Uncharacterized protein</fullName>
    </submittedName>
</protein>
<dbReference type="RefSeq" id="WP_241036589.1">
    <property type="nucleotide sequence ID" value="NZ_BAAAJF010000039.1"/>
</dbReference>
<accession>A0ABS9TDU3</accession>